<dbReference type="PANTHER" id="PTHR11606">
    <property type="entry name" value="GLUTAMATE DEHYDROGENASE"/>
    <property type="match status" value="1"/>
</dbReference>
<evidence type="ECO:0000259" key="2">
    <source>
        <dbReference type="SMART" id="SM00839"/>
    </source>
</evidence>
<organism evidence="3">
    <name type="scientific">marine sediment metagenome</name>
    <dbReference type="NCBI Taxonomy" id="412755"/>
    <lineage>
        <taxon>unclassified sequences</taxon>
        <taxon>metagenomes</taxon>
        <taxon>ecological metagenomes</taxon>
    </lineage>
</organism>
<dbReference type="SMART" id="SM00839">
    <property type="entry name" value="ELFV_dehydrog"/>
    <property type="match status" value="1"/>
</dbReference>
<evidence type="ECO:0000313" key="3">
    <source>
        <dbReference type="EMBL" id="GAJ00101.1"/>
    </source>
</evidence>
<keyword evidence="1" id="KW-0560">Oxidoreductase</keyword>
<comment type="caution">
    <text evidence="3">The sequence shown here is derived from an EMBL/GenBank/DDBJ whole genome shotgun (WGS) entry which is preliminary data.</text>
</comment>
<dbReference type="GO" id="GO:0004352">
    <property type="term" value="F:glutamate dehydrogenase (NAD+) activity"/>
    <property type="evidence" value="ECO:0007669"/>
    <property type="project" value="TreeGrafter"/>
</dbReference>
<dbReference type="GO" id="GO:0006538">
    <property type="term" value="P:L-glutamate catabolic process"/>
    <property type="evidence" value="ECO:0007669"/>
    <property type="project" value="TreeGrafter"/>
</dbReference>
<accession>X1UJN4</accession>
<feature type="non-terminal residue" evidence="3">
    <location>
        <position position="1"/>
    </location>
</feature>
<dbReference type="InterPro" id="IPR036291">
    <property type="entry name" value="NAD(P)-bd_dom_sf"/>
</dbReference>
<dbReference type="Pfam" id="PF00208">
    <property type="entry name" value="ELFV_dehydrog"/>
    <property type="match status" value="1"/>
</dbReference>
<feature type="domain" description="Glutamate/phenylalanine/leucine/valine/L-tryptophan dehydrogenase C-terminal" evidence="2">
    <location>
        <begin position="1"/>
        <end position="95"/>
    </location>
</feature>
<reference evidence="3" key="1">
    <citation type="journal article" date="2014" name="Front. Microbiol.">
        <title>High frequency of phylogenetically diverse reductive dehalogenase-homologous genes in deep subseafloor sedimentary metagenomes.</title>
        <authorList>
            <person name="Kawai M."/>
            <person name="Futagami T."/>
            <person name="Toyoda A."/>
            <person name="Takaki Y."/>
            <person name="Nishi S."/>
            <person name="Hori S."/>
            <person name="Arai W."/>
            <person name="Tsubouchi T."/>
            <person name="Morono Y."/>
            <person name="Uchiyama I."/>
            <person name="Ito T."/>
            <person name="Fujiyama A."/>
            <person name="Inagaki F."/>
            <person name="Takami H."/>
        </authorList>
    </citation>
    <scope>NUCLEOTIDE SEQUENCE</scope>
    <source>
        <strain evidence="3">Expedition CK06-06</strain>
    </source>
</reference>
<protein>
    <recommendedName>
        <fullName evidence="2">Glutamate/phenylalanine/leucine/valine/L-tryptophan dehydrogenase C-terminal domain-containing protein</fullName>
    </recommendedName>
</protein>
<proteinExistence type="predicted"/>
<dbReference type="AlphaFoldDB" id="X1UJN4"/>
<gene>
    <name evidence="3" type="ORF">S12H4_35616</name>
</gene>
<dbReference type="EMBL" id="BARW01021167">
    <property type="protein sequence ID" value="GAJ00101.1"/>
    <property type="molecule type" value="Genomic_DNA"/>
</dbReference>
<name>X1UJN4_9ZZZZ</name>
<evidence type="ECO:0000256" key="1">
    <source>
        <dbReference type="ARBA" id="ARBA00023002"/>
    </source>
</evidence>
<dbReference type="InterPro" id="IPR006096">
    <property type="entry name" value="Glu/Leu/Phe/Val/Trp_DH_C"/>
</dbReference>
<sequence length="98" mass="10965">PTTPEADKVLNDNGVFVVPDILANAGGVIVSYFEWVQDLQAFFWSEDEVNHQLQVIMDNAFGEVLEMSQSQKVDMRTAAYMLAIKRIADAMEARGIFP</sequence>
<dbReference type="SUPFAM" id="SSF51735">
    <property type="entry name" value="NAD(P)-binding Rossmann-fold domains"/>
    <property type="match status" value="1"/>
</dbReference>
<dbReference type="PANTHER" id="PTHR11606:SF13">
    <property type="entry name" value="GLUTAMATE DEHYDROGENASE 1, MITOCHONDRIAL"/>
    <property type="match status" value="1"/>
</dbReference>
<dbReference type="Gene3D" id="3.40.50.720">
    <property type="entry name" value="NAD(P)-binding Rossmann-like Domain"/>
    <property type="match status" value="1"/>
</dbReference>